<proteinExistence type="predicted"/>
<gene>
    <name evidence="2" type="ORF">CAEBREN_06939</name>
</gene>
<dbReference type="AlphaFoldDB" id="G0NFG7"/>
<evidence type="ECO:0000313" key="2">
    <source>
        <dbReference type="EMBL" id="EGT59170.1"/>
    </source>
</evidence>
<dbReference type="HOGENOM" id="CLU_1054583_0_0_1"/>
<dbReference type="EMBL" id="GL379875">
    <property type="protein sequence ID" value="EGT59170.1"/>
    <property type="molecule type" value="Genomic_DNA"/>
</dbReference>
<evidence type="ECO:0000313" key="3">
    <source>
        <dbReference type="Proteomes" id="UP000008068"/>
    </source>
</evidence>
<evidence type="ECO:0000259" key="1">
    <source>
        <dbReference type="Pfam" id="PF00079"/>
    </source>
</evidence>
<dbReference type="OMA" id="EPYFFKA"/>
<sequence>MTSHDGLEATFGFNVLDAIGVQEPYQFSPISLLFTLALLGKDGFNSTISKEYSKIGMEDLEVKRYLKNDLGDLVVRADSGVNDVRRNTPNETRIYFDLAWETKLVQKRAGKFYPTPTSEKNIIYLKNEKRVLLKVDDVFQMISIRYDNKNLEFVVLLPVKLFDLKNSLKKLTKARFDNLFRGASLEMVHVMIPKFDILQLYMNSKKLGLQPPINTSVKYKQPPRPSKTFVYRPENREPYFFKADHPFVFGILRKGRPVYLGIYS</sequence>
<dbReference type="InterPro" id="IPR023796">
    <property type="entry name" value="Serpin_dom"/>
</dbReference>
<dbReference type="FunCoup" id="G0NFG7">
    <property type="interactions" value="1047"/>
</dbReference>
<organism evidence="3">
    <name type="scientific">Caenorhabditis brenneri</name>
    <name type="common">Nematode worm</name>
    <dbReference type="NCBI Taxonomy" id="135651"/>
    <lineage>
        <taxon>Eukaryota</taxon>
        <taxon>Metazoa</taxon>
        <taxon>Ecdysozoa</taxon>
        <taxon>Nematoda</taxon>
        <taxon>Chromadorea</taxon>
        <taxon>Rhabditida</taxon>
        <taxon>Rhabditina</taxon>
        <taxon>Rhabditomorpha</taxon>
        <taxon>Rhabditoidea</taxon>
        <taxon>Rhabditidae</taxon>
        <taxon>Peloderinae</taxon>
        <taxon>Caenorhabditis</taxon>
    </lineage>
</organism>
<name>G0NFG7_CAEBE</name>
<dbReference type="OrthoDB" id="9518664at2759"/>
<keyword evidence="3" id="KW-1185">Reference proteome</keyword>
<protein>
    <recommendedName>
        <fullName evidence="1">Serpin domain-containing protein</fullName>
    </recommendedName>
</protein>
<dbReference type="InterPro" id="IPR036186">
    <property type="entry name" value="Serpin_sf"/>
</dbReference>
<dbReference type="SUPFAM" id="SSF56574">
    <property type="entry name" value="Serpins"/>
    <property type="match status" value="1"/>
</dbReference>
<dbReference type="Pfam" id="PF00079">
    <property type="entry name" value="Serpin"/>
    <property type="match status" value="1"/>
</dbReference>
<dbReference type="InParanoid" id="G0NFG7"/>
<dbReference type="eggNOG" id="KOG2392">
    <property type="taxonomic scope" value="Eukaryota"/>
</dbReference>
<reference evidence="3" key="1">
    <citation type="submission" date="2011-07" db="EMBL/GenBank/DDBJ databases">
        <authorList>
            <consortium name="Caenorhabditis brenneri Sequencing and Analysis Consortium"/>
            <person name="Wilson R.K."/>
        </authorList>
    </citation>
    <scope>NUCLEOTIDE SEQUENCE [LARGE SCALE GENOMIC DNA]</scope>
    <source>
        <strain evidence="3">PB2801</strain>
    </source>
</reference>
<accession>G0NFG7</accession>
<dbReference type="Gene3D" id="2.30.39.10">
    <property type="entry name" value="Alpha-1-antitrypsin, domain 1"/>
    <property type="match status" value="1"/>
</dbReference>
<feature type="domain" description="Serpin" evidence="1">
    <location>
        <begin position="94"/>
        <end position="199"/>
    </location>
</feature>
<dbReference type="STRING" id="135651.G0NFG7"/>
<dbReference type="InterPro" id="IPR042185">
    <property type="entry name" value="Serpin_sf_2"/>
</dbReference>
<dbReference type="Proteomes" id="UP000008068">
    <property type="component" value="Unassembled WGS sequence"/>
</dbReference>